<evidence type="ECO:0000256" key="1">
    <source>
        <dbReference type="ARBA" id="ARBA00000085"/>
    </source>
</evidence>
<evidence type="ECO:0000313" key="17">
    <source>
        <dbReference type="EMBL" id="MDP5274522.1"/>
    </source>
</evidence>
<feature type="transmembrane region" description="Helical" evidence="14">
    <location>
        <begin position="12"/>
        <end position="38"/>
    </location>
</feature>
<dbReference type="Proteomes" id="UP001231941">
    <property type="component" value="Unassembled WGS sequence"/>
</dbReference>
<evidence type="ECO:0000256" key="8">
    <source>
        <dbReference type="ARBA" id="ARBA00022741"/>
    </source>
</evidence>
<evidence type="ECO:0000256" key="10">
    <source>
        <dbReference type="ARBA" id="ARBA00022840"/>
    </source>
</evidence>
<dbReference type="PROSITE" id="PS50885">
    <property type="entry name" value="HAMP"/>
    <property type="match status" value="1"/>
</dbReference>
<evidence type="ECO:0000256" key="2">
    <source>
        <dbReference type="ARBA" id="ARBA00004651"/>
    </source>
</evidence>
<name>A0ABT9IYU3_9BACL</name>
<dbReference type="InterPro" id="IPR003660">
    <property type="entry name" value="HAMP_dom"/>
</dbReference>
<sequence>MVKLLQSFRMKMVALLGLSMFLSSVISYFFYISLQFIYRSFMPFSGSLTLLRDILDEIGIITPFLFFFIILSILIFFLLTKSYSTYFQEISTGIRYLAQGDFQHRVRIQTNDEFKAIAQDINLASEKLKEAIEKGEFSESSKDQLVINLAHDLRTPLTSVLGYLDLILKDEQMTEEQTKHFLTIALTKSQRLEKLIDELFEITRMNYGMLKLNKQSINLSGLLNQLNEEMYPALEKNQLTARITITSQLHILGDGELLARVFENLLMNACRYGRDGQFVDINGYVESEKVVIQIVNYGDRIPPEELPHIFDMFYSGDKARTEQEGSTGLGLFIAKNIVEQHDGSITVESSVIHTIFEVRLPLEKEHDELTKA</sequence>
<keyword evidence="18" id="KW-1185">Reference proteome</keyword>
<keyword evidence="4" id="KW-1003">Cell membrane</keyword>
<gene>
    <name evidence="17" type="ORF">Q5Y73_10405</name>
</gene>
<feature type="transmembrane region" description="Helical" evidence="14">
    <location>
        <begin position="58"/>
        <end position="79"/>
    </location>
</feature>
<dbReference type="PROSITE" id="PS50109">
    <property type="entry name" value="HIS_KIN"/>
    <property type="match status" value="1"/>
</dbReference>
<comment type="catalytic activity">
    <reaction evidence="1">
        <text>ATP + protein L-histidine = ADP + protein N-phospho-L-histidine.</text>
        <dbReference type="EC" id="2.7.13.3"/>
    </reaction>
</comment>
<feature type="domain" description="Histidine kinase" evidence="15">
    <location>
        <begin position="148"/>
        <end position="364"/>
    </location>
</feature>
<evidence type="ECO:0000256" key="9">
    <source>
        <dbReference type="ARBA" id="ARBA00022777"/>
    </source>
</evidence>
<dbReference type="Gene3D" id="6.10.340.10">
    <property type="match status" value="1"/>
</dbReference>
<keyword evidence="12" id="KW-0902">Two-component regulatory system</keyword>
<dbReference type="SMART" id="SM00388">
    <property type="entry name" value="HisKA"/>
    <property type="match status" value="1"/>
</dbReference>
<evidence type="ECO:0000256" key="12">
    <source>
        <dbReference type="ARBA" id="ARBA00023012"/>
    </source>
</evidence>
<dbReference type="SUPFAM" id="SSF55874">
    <property type="entry name" value="ATPase domain of HSP90 chaperone/DNA topoisomerase II/histidine kinase"/>
    <property type="match status" value="1"/>
</dbReference>
<dbReference type="InterPro" id="IPR003661">
    <property type="entry name" value="HisK_dim/P_dom"/>
</dbReference>
<evidence type="ECO:0000256" key="11">
    <source>
        <dbReference type="ARBA" id="ARBA00022989"/>
    </source>
</evidence>
<keyword evidence="8" id="KW-0547">Nucleotide-binding</keyword>
<dbReference type="EMBL" id="JAVAMP010000003">
    <property type="protein sequence ID" value="MDP5274522.1"/>
    <property type="molecule type" value="Genomic_DNA"/>
</dbReference>
<keyword evidence="7 14" id="KW-0812">Transmembrane</keyword>
<evidence type="ECO:0000256" key="6">
    <source>
        <dbReference type="ARBA" id="ARBA00022679"/>
    </source>
</evidence>
<dbReference type="Pfam" id="PF02518">
    <property type="entry name" value="HATPase_c"/>
    <property type="match status" value="1"/>
</dbReference>
<keyword evidence="11 14" id="KW-1133">Transmembrane helix</keyword>
<dbReference type="CDD" id="cd00082">
    <property type="entry name" value="HisKA"/>
    <property type="match status" value="1"/>
</dbReference>
<evidence type="ECO:0000256" key="7">
    <source>
        <dbReference type="ARBA" id="ARBA00022692"/>
    </source>
</evidence>
<reference evidence="17 18" key="1">
    <citation type="submission" date="2023-08" db="EMBL/GenBank/DDBJ databases">
        <authorList>
            <person name="Park J.-S."/>
        </authorList>
    </citation>
    <scope>NUCLEOTIDE SEQUENCE [LARGE SCALE GENOMIC DNA]</scope>
    <source>
        <strain evidence="17 18">2205SS18-9</strain>
    </source>
</reference>
<organism evidence="17 18">
    <name type="scientific">Chengkuizengella axinellae</name>
    <dbReference type="NCBI Taxonomy" id="3064388"/>
    <lineage>
        <taxon>Bacteria</taxon>
        <taxon>Bacillati</taxon>
        <taxon>Bacillota</taxon>
        <taxon>Bacilli</taxon>
        <taxon>Bacillales</taxon>
        <taxon>Paenibacillaceae</taxon>
        <taxon>Chengkuizengella</taxon>
    </lineage>
</organism>
<dbReference type="InterPro" id="IPR004358">
    <property type="entry name" value="Sig_transdc_His_kin-like_C"/>
</dbReference>
<keyword evidence="5" id="KW-0597">Phosphoprotein</keyword>
<protein>
    <recommendedName>
        <fullName evidence="3">histidine kinase</fullName>
        <ecNumber evidence="3">2.7.13.3</ecNumber>
    </recommendedName>
</protein>
<keyword evidence="10" id="KW-0067">ATP-binding</keyword>
<dbReference type="InterPro" id="IPR005467">
    <property type="entry name" value="His_kinase_dom"/>
</dbReference>
<dbReference type="InterPro" id="IPR036097">
    <property type="entry name" value="HisK_dim/P_sf"/>
</dbReference>
<evidence type="ECO:0000259" key="15">
    <source>
        <dbReference type="PROSITE" id="PS50109"/>
    </source>
</evidence>
<dbReference type="GO" id="GO:0016301">
    <property type="term" value="F:kinase activity"/>
    <property type="evidence" value="ECO:0007669"/>
    <property type="project" value="UniProtKB-KW"/>
</dbReference>
<dbReference type="CDD" id="cd06225">
    <property type="entry name" value="HAMP"/>
    <property type="match status" value="1"/>
</dbReference>
<dbReference type="InterPro" id="IPR036890">
    <property type="entry name" value="HATPase_C_sf"/>
</dbReference>
<dbReference type="SUPFAM" id="SSF47384">
    <property type="entry name" value="Homodimeric domain of signal transducing histidine kinase"/>
    <property type="match status" value="1"/>
</dbReference>
<dbReference type="PRINTS" id="PR00344">
    <property type="entry name" value="BCTRLSENSOR"/>
</dbReference>
<evidence type="ECO:0000256" key="3">
    <source>
        <dbReference type="ARBA" id="ARBA00012438"/>
    </source>
</evidence>
<keyword evidence="13 14" id="KW-0472">Membrane</keyword>
<dbReference type="Gene3D" id="3.30.565.10">
    <property type="entry name" value="Histidine kinase-like ATPase, C-terminal domain"/>
    <property type="match status" value="1"/>
</dbReference>
<evidence type="ECO:0000313" key="18">
    <source>
        <dbReference type="Proteomes" id="UP001231941"/>
    </source>
</evidence>
<evidence type="ECO:0000259" key="16">
    <source>
        <dbReference type="PROSITE" id="PS50885"/>
    </source>
</evidence>
<dbReference type="Pfam" id="PF00512">
    <property type="entry name" value="HisKA"/>
    <property type="match status" value="1"/>
</dbReference>
<evidence type="ECO:0000256" key="13">
    <source>
        <dbReference type="ARBA" id="ARBA00023136"/>
    </source>
</evidence>
<dbReference type="RefSeq" id="WP_305991939.1">
    <property type="nucleotide sequence ID" value="NZ_JAVAMP010000003.1"/>
</dbReference>
<dbReference type="InterPro" id="IPR050398">
    <property type="entry name" value="HssS/ArlS-like"/>
</dbReference>
<dbReference type="InterPro" id="IPR003594">
    <property type="entry name" value="HATPase_dom"/>
</dbReference>
<dbReference type="PANTHER" id="PTHR45528">
    <property type="entry name" value="SENSOR HISTIDINE KINASE CPXA"/>
    <property type="match status" value="1"/>
</dbReference>
<keyword evidence="9 17" id="KW-0418">Kinase</keyword>
<evidence type="ECO:0000256" key="14">
    <source>
        <dbReference type="SAM" id="Phobius"/>
    </source>
</evidence>
<evidence type="ECO:0000256" key="4">
    <source>
        <dbReference type="ARBA" id="ARBA00022475"/>
    </source>
</evidence>
<comment type="caution">
    <text evidence="17">The sequence shown here is derived from an EMBL/GenBank/DDBJ whole genome shotgun (WGS) entry which is preliminary data.</text>
</comment>
<comment type="subcellular location">
    <subcellularLocation>
        <location evidence="2">Cell membrane</location>
        <topology evidence="2">Multi-pass membrane protein</topology>
    </subcellularLocation>
</comment>
<dbReference type="Gene3D" id="1.10.287.130">
    <property type="match status" value="1"/>
</dbReference>
<proteinExistence type="predicted"/>
<keyword evidence="6" id="KW-0808">Transferase</keyword>
<dbReference type="PANTHER" id="PTHR45528:SF1">
    <property type="entry name" value="SENSOR HISTIDINE KINASE CPXA"/>
    <property type="match status" value="1"/>
</dbReference>
<accession>A0ABT9IYU3</accession>
<dbReference type="EC" id="2.7.13.3" evidence="3"/>
<feature type="domain" description="HAMP" evidence="16">
    <location>
        <begin position="81"/>
        <end position="133"/>
    </location>
</feature>
<evidence type="ECO:0000256" key="5">
    <source>
        <dbReference type="ARBA" id="ARBA00022553"/>
    </source>
</evidence>
<dbReference type="SMART" id="SM00387">
    <property type="entry name" value="HATPase_c"/>
    <property type="match status" value="1"/>
</dbReference>